<reference evidence="2" key="1">
    <citation type="journal article" date="2014" name="Int. J. Syst. Evol. Microbiol.">
        <title>Complete genome sequence of Corynebacterium casei LMG S-19264T (=DSM 44701T), isolated from a smear-ripened cheese.</title>
        <authorList>
            <consortium name="US DOE Joint Genome Institute (JGI-PGF)"/>
            <person name="Walter F."/>
            <person name="Albersmeier A."/>
            <person name="Kalinowski J."/>
            <person name="Ruckert C."/>
        </authorList>
    </citation>
    <scope>NUCLEOTIDE SEQUENCE</scope>
    <source>
        <strain evidence="2">KCTC 42650</strain>
    </source>
</reference>
<dbReference type="RefSeq" id="WP_189681251.1">
    <property type="nucleotide sequence ID" value="NZ_BNCJ01000010.1"/>
</dbReference>
<protein>
    <submittedName>
        <fullName evidence="2">Transcriptional regulator</fullName>
    </submittedName>
</protein>
<dbReference type="EMBL" id="BNCJ01000010">
    <property type="protein sequence ID" value="GHF59265.1"/>
    <property type="molecule type" value="Genomic_DNA"/>
</dbReference>
<keyword evidence="3" id="KW-1185">Reference proteome</keyword>
<dbReference type="AlphaFoldDB" id="A0A8J3M8F1"/>
<feature type="domain" description="HTH cro/C1-type" evidence="1">
    <location>
        <begin position="28"/>
        <end position="72"/>
    </location>
</feature>
<accession>A0A8J3M8F1</accession>
<sequence>MARQTRSPADLRNMFGSNLRRLSTQYPSISELSRQLGINRTQFNRYLSGESFPRPDVLDRICEFFGVDARILLEPVETLIGPKQATSHPFLADFLAKGVKDIPDDYFPSGFYRFTRRSFSNEGQYVVGLVYIFRDGDMTFLRGFEAREAMQAQGLPQDARSREFRGYVSQQEEGVAMVVSRRNALTSSFNFLSRINSFENNFWVGYVARPMRETAHGSRVARMVYEYLGPTARKAFPAARKTGFYKEEDLLPFHVRLLQVKEPFR</sequence>
<reference evidence="2" key="2">
    <citation type="submission" date="2020-09" db="EMBL/GenBank/DDBJ databases">
        <authorList>
            <person name="Sun Q."/>
            <person name="Kim S."/>
        </authorList>
    </citation>
    <scope>NUCLEOTIDE SEQUENCE</scope>
    <source>
        <strain evidence="2">KCTC 42650</strain>
    </source>
</reference>
<name>A0A8J3M8F1_9RHOB</name>
<comment type="caution">
    <text evidence="2">The sequence shown here is derived from an EMBL/GenBank/DDBJ whole genome shotgun (WGS) entry which is preliminary data.</text>
</comment>
<dbReference type="Proteomes" id="UP000626220">
    <property type="component" value="Unassembled WGS sequence"/>
</dbReference>
<evidence type="ECO:0000313" key="3">
    <source>
        <dbReference type="Proteomes" id="UP000626220"/>
    </source>
</evidence>
<dbReference type="CDD" id="cd00093">
    <property type="entry name" value="HTH_XRE"/>
    <property type="match status" value="1"/>
</dbReference>
<organism evidence="2 3">
    <name type="scientific">Seohaeicola zhoushanensis</name>
    <dbReference type="NCBI Taxonomy" id="1569283"/>
    <lineage>
        <taxon>Bacteria</taxon>
        <taxon>Pseudomonadati</taxon>
        <taxon>Pseudomonadota</taxon>
        <taxon>Alphaproteobacteria</taxon>
        <taxon>Rhodobacterales</taxon>
        <taxon>Roseobacteraceae</taxon>
        <taxon>Seohaeicola</taxon>
    </lineage>
</organism>
<dbReference type="InterPro" id="IPR001387">
    <property type="entry name" value="Cro/C1-type_HTH"/>
</dbReference>
<evidence type="ECO:0000259" key="1">
    <source>
        <dbReference type="PROSITE" id="PS50943"/>
    </source>
</evidence>
<dbReference type="PROSITE" id="PS50943">
    <property type="entry name" value="HTH_CROC1"/>
    <property type="match status" value="1"/>
</dbReference>
<dbReference type="InterPro" id="IPR010982">
    <property type="entry name" value="Lambda_DNA-bd_dom_sf"/>
</dbReference>
<proteinExistence type="predicted"/>
<dbReference type="SMART" id="SM00530">
    <property type="entry name" value="HTH_XRE"/>
    <property type="match status" value="1"/>
</dbReference>
<evidence type="ECO:0000313" key="2">
    <source>
        <dbReference type="EMBL" id="GHF59265.1"/>
    </source>
</evidence>
<gene>
    <name evidence="2" type="ORF">GCM10017056_33520</name>
</gene>
<dbReference type="Gene3D" id="1.10.260.40">
    <property type="entry name" value="lambda repressor-like DNA-binding domains"/>
    <property type="match status" value="1"/>
</dbReference>
<dbReference type="GO" id="GO:0003677">
    <property type="term" value="F:DNA binding"/>
    <property type="evidence" value="ECO:0007669"/>
    <property type="project" value="InterPro"/>
</dbReference>
<dbReference type="SUPFAM" id="SSF47413">
    <property type="entry name" value="lambda repressor-like DNA-binding domains"/>
    <property type="match status" value="1"/>
</dbReference>
<dbReference type="Pfam" id="PF13443">
    <property type="entry name" value="HTH_26"/>
    <property type="match status" value="1"/>
</dbReference>